<dbReference type="PANTHER" id="PTHR47706">
    <property type="entry name" value="NMRA-LIKE FAMILY PROTEIN"/>
    <property type="match status" value="1"/>
</dbReference>
<accession>A0A0D1ZYA2</accession>
<dbReference type="CDD" id="cd05259">
    <property type="entry name" value="PCBER_SDR_a"/>
    <property type="match status" value="1"/>
</dbReference>
<dbReference type="InParanoid" id="A0A0D1ZYA2"/>
<dbReference type="InterPro" id="IPR036291">
    <property type="entry name" value="NAD(P)-bd_dom_sf"/>
</dbReference>
<dbReference type="Proteomes" id="UP000053259">
    <property type="component" value="Unassembled WGS sequence"/>
</dbReference>
<dbReference type="Gene3D" id="3.90.25.10">
    <property type="entry name" value="UDP-galactose 4-epimerase, domain 1"/>
    <property type="match status" value="1"/>
</dbReference>
<evidence type="ECO:0000256" key="2">
    <source>
        <dbReference type="ARBA" id="ARBA00023002"/>
    </source>
</evidence>
<dbReference type="GeneID" id="27316841"/>
<dbReference type="InterPro" id="IPR045312">
    <property type="entry name" value="PCBER-like"/>
</dbReference>
<reference evidence="4 5" key="1">
    <citation type="submission" date="2015-01" db="EMBL/GenBank/DDBJ databases">
        <title>The Genome Sequence of Ochroconis gallopava CBS43764.</title>
        <authorList>
            <consortium name="The Broad Institute Genomics Platform"/>
            <person name="Cuomo C."/>
            <person name="de Hoog S."/>
            <person name="Gorbushina A."/>
            <person name="Stielow B."/>
            <person name="Teixiera M."/>
            <person name="Abouelleil A."/>
            <person name="Chapman S.B."/>
            <person name="Priest M."/>
            <person name="Young S.K."/>
            <person name="Wortman J."/>
            <person name="Nusbaum C."/>
            <person name="Birren B."/>
        </authorList>
    </citation>
    <scope>NUCLEOTIDE SEQUENCE [LARGE SCALE GENOMIC DNA]</scope>
    <source>
        <strain evidence="4 5">CBS 43764</strain>
    </source>
</reference>
<keyword evidence="2" id="KW-0560">Oxidoreductase</keyword>
<dbReference type="InterPro" id="IPR051609">
    <property type="entry name" value="NmrA/Isoflavone_reductase-like"/>
</dbReference>
<sequence length="306" mass="32997">MSAAYRKIVIIGGGGNMGQIVLRGLLSAPQFTVTALKRPNSTSKFPEAPNLKVLECDFSPESLAAVFAGQDAVISILGGTGFGDQKAYVDAAVKAGIKRFFPSEFGVNGQSKVVQEITPFFAVKQEVLDYLVEKEKTGMTWTALIIGALTDWCIANGFLGFDIGSKKALIWDDGNTRFSGLNEDDLGKAVIGCLEHPEETANKVVYASTMATTQNEILAALEKATSAKWDVERKTTEQQLREARESLDKGDFAGAFTMVKATLLGNLPGLEQHYEVDVKDKLANDILGLTRASLEETVNRLVAGHS</sequence>
<dbReference type="EMBL" id="KN847577">
    <property type="protein sequence ID" value="KIV99437.1"/>
    <property type="molecule type" value="Genomic_DNA"/>
</dbReference>
<keyword evidence="5" id="KW-1185">Reference proteome</keyword>
<protein>
    <recommendedName>
        <fullName evidence="3">NmrA-like domain-containing protein</fullName>
    </recommendedName>
</protein>
<evidence type="ECO:0000313" key="4">
    <source>
        <dbReference type="EMBL" id="KIV99437.1"/>
    </source>
</evidence>
<evidence type="ECO:0000313" key="5">
    <source>
        <dbReference type="Proteomes" id="UP000053259"/>
    </source>
</evidence>
<dbReference type="RefSeq" id="XP_016209307.1">
    <property type="nucleotide sequence ID" value="XM_016362832.1"/>
</dbReference>
<dbReference type="VEuPathDB" id="FungiDB:PV09_08868"/>
<evidence type="ECO:0000256" key="1">
    <source>
        <dbReference type="ARBA" id="ARBA00022857"/>
    </source>
</evidence>
<dbReference type="OrthoDB" id="9984533at2759"/>
<keyword evidence="1" id="KW-0521">NADP</keyword>
<dbReference type="GO" id="GO:0016491">
    <property type="term" value="F:oxidoreductase activity"/>
    <property type="evidence" value="ECO:0007669"/>
    <property type="project" value="UniProtKB-KW"/>
</dbReference>
<dbReference type="Pfam" id="PF05368">
    <property type="entry name" value="NmrA"/>
    <property type="match status" value="1"/>
</dbReference>
<dbReference type="InterPro" id="IPR008030">
    <property type="entry name" value="NmrA-like"/>
</dbReference>
<feature type="domain" description="NmrA-like" evidence="3">
    <location>
        <begin position="7"/>
        <end position="234"/>
    </location>
</feature>
<dbReference type="PANTHER" id="PTHR47706:SF9">
    <property type="entry name" value="NMRA-LIKE DOMAIN-CONTAINING PROTEIN-RELATED"/>
    <property type="match status" value="1"/>
</dbReference>
<proteinExistence type="predicted"/>
<dbReference type="Gene3D" id="3.40.50.720">
    <property type="entry name" value="NAD(P)-binding Rossmann-like Domain"/>
    <property type="match status" value="1"/>
</dbReference>
<organism evidence="4 5">
    <name type="scientific">Verruconis gallopava</name>
    <dbReference type="NCBI Taxonomy" id="253628"/>
    <lineage>
        <taxon>Eukaryota</taxon>
        <taxon>Fungi</taxon>
        <taxon>Dikarya</taxon>
        <taxon>Ascomycota</taxon>
        <taxon>Pezizomycotina</taxon>
        <taxon>Dothideomycetes</taxon>
        <taxon>Pleosporomycetidae</taxon>
        <taxon>Venturiales</taxon>
        <taxon>Sympoventuriaceae</taxon>
        <taxon>Verruconis</taxon>
    </lineage>
</organism>
<evidence type="ECO:0000259" key="3">
    <source>
        <dbReference type="Pfam" id="PF05368"/>
    </source>
</evidence>
<name>A0A0D1ZYA2_9PEZI</name>
<dbReference type="AlphaFoldDB" id="A0A0D1ZYA2"/>
<dbReference type="STRING" id="253628.A0A0D1ZYA2"/>
<dbReference type="SUPFAM" id="SSF51735">
    <property type="entry name" value="NAD(P)-binding Rossmann-fold domains"/>
    <property type="match status" value="1"/>
</dbReference>
<gene>
    <name evidence="4" type="ORF">PV09_08868</name>
</gene>
<dbReference type="HOGENOM" id="CLU_044876_3_3_1"/>